<evidence type="ECO:0000256" key="2">
    <source>
        <dbReference type="ARBA" id="ARBA00022771"/>
    </source>
</evidence>
<accession>A0A1R2BP70</accession>
<reference evidence="8 9" key="1">
    <citation type="submission" date="2016-11" db="EMBL/GenBank/DDBJ databases">
        <title>The macronuclear genome of Stentor coeruleus: a giant cell with tiny introns.</title>
        <authorList>
            <person name="Slabodnick M."/>
            <person name="Ruby J.G."/>
            <person name="Reiff S.B."/>
            <person name="Swart E.C."/>
            <person name="Gosai S."/>
            <person name="Prabakaran S."/>
            <person name="Witkowska E."/>
            <person name="Larue G.E."/>
            <person name="Fisher S."/>
            <person name="Freeman R.M."/>
            <person name="Gunawardena J."/>
            <person name="Chu W."/>
            <person name="Stover N.A."/>
            <person name="Gregory B.D."/>
            <person name="Nowacki M."/>
            <person name="Derisi J."/>
            <person name="Roy S.W."/>
            <person name="Marshall W.F."/>
            <person name="Sood P."/>
        </authorList>
    </citation>
    <scope>NUCLEOTIDE SEQUENCE [LARGE SCALE GENOMIC DNA]</scope>
    <source>
        <strain evidence="8">WM001</strain>
    </source>
</reference>
<evidence type="ECO:0000313" key="8">
    <source>
        <dbReference type="EMBL" id="OMJ78375.1"/>
    </source>
</evidence>
<dbReference type="Pfam" id="PF05063">
    <property type="entry name" value="MT-A70"/>
    <property type="match status" value="1"/>
</dbReference>
<evidence type="ECO:0000256" key="1">
    <source>
        <dbReference type="ARBA" id="ARBA00022723"/>
    </source>
</evidence>
<dbReference type="SUPFAM" id="SSF53335">
    <property type="entry name" value="S-adenosyl-L-methionine-dependent methyltransferases"/>
    <property type="match status" value="1"/>
</dbReference>
<evidence type="ECO:0000256" key="3">
    <source>
        <dbReference type="ARBA" id="ARBA00022833"/>
    </source>
</evidence>
<protein>
    <recommendedName>
        <fullName evidence="7">ZZ-type domain-containing protein</fullName>
    </recommendedName>
</protein>
<evidence type="ECO:0000256" key="5">
    <source>
        <dbReference type="PROSITE-ProRule" id="PRU00489"/>
    </source>
</evidence>
<dbReference type="InterPro" id="IPR043145">
    <property type="entry name" value="Znf_ZZ_sf"/>
</dbReference>
<dbReference type="InterPro" id="IPR007757">
    <property type="entry name" value="MT-A70-like"/>
</dbReference>
<evidence type="ECO:0000313" key="9">
    <source>
        <dbReference type="Proteomes" id="UP000187209"/>
    </source>
</evidence>
<dbReference type="GO" id="GO:0005634">
    <property type="term" value="C:nucleus"/>
    <property type="evidence" value="ECO:0007669"/>
    <property type="project" value="TreeGrafter"/>
</dbReference>
<feature type="domain" description="ZZ-type" evidence="7">
    <location>
        <begin position="451"/>
        <end position="512"/>
    </location>
</feature>
<dbReference type="GO" id="GO:0008168">
    <property type="term" value="F:methyltransferase activity"/>
    <property type="evidence" value="ECO:0007669"/>
    <property type="project" value="TreeGrafter"/>
</dbReference>
<evidence type="ECO:0000256" key="4">
    <source>
        <dbReference type="PROSITE-ProRule" id="PRU00228"/>
    </source>
</evidence>
<comment type="caution">
    <text evidence="8">The sequence shown here is derived from an EMBL/GenBank/DDBJ whole genome shotgun (WGS) entry which is preliminary data.</text>
</comment>
<keyword evidence="2 4" id="KW-0863">Zinc-finger</keyword>
<dbReference type="PANTHER" id="PTHR12829">
    <property type="entry name" value="N6-ADENOSINE-METHYLTRANSFERASE"/>
    <property type="match status" value="1"/>
</dbReference>
<dbReference type="SMART" id="SM00291">
    <property type="entry name" value="ZnF_ZZ"/>
    <property type="match status" value="4"/>
</dbReference>
<dbReference type="PANTHER" id="PTHR12829:SF2">
    <property type="entry name" value="N6-ADENOSINE-METHYLTRANSFERASE MT-A70-LIKE"/>
    <property type="match status" value="1"/>
</dbReference>
<name>A0A1R2BP70_9CILI</name>
<evidence type="ECO:0000256" key="6">
    <source>
        <dbReference type="SAM" id="MobiDB-lite"/>
    </source>
</evidence>
<sequence>MKEIKKPKKPKKTKKRGVDINDKSKWGHRFEIRNRTKVVRDFFIEKPLPKKRPKTEDADTDKDKQKFPKIKKAYSEPKPTKRRKVKDIEPEVIISEILEEILENILGDGLETKLEENEYINCDLRYFNLDYIVERHGFFDVIAIDPPWRIKGGQKNSDSPFMFSNNKFQLEYDTLSNQEIMDIPIEKLSRKGFCFLWVLSGNMQAGYECLNKWGYECVDHLIWIKTSKGGSRAMISHGFYFLHSTETCLVGYKCLPGEKLELISRISNDLIISDVRKKSQKPDQLYEIIDMMMPNSRKIEVFARNNNLRKGWFSLGNQIGEVFEKWKNHMMCDKCKNEIPEGKVRYKSRKIRNFDICDKCIDNVFTDRGDTQLDYFRLENKSQQNVLHHYHKCDRCGVEPIWATRFQCLQCENIDYCENCYDEIIESKTGCYSHIFQAVEIPQAGNGLPVHENKRCVFCYQKPILGPCFLCANCNNFVLCQTCFFSGNSKGIEKIKGHEPKHKIEMITLANVGMKVSTCFNCGASPLIARKHKCNHCFSYELCEGCFNKRDNPDFKASDTHLKTHTFNFIV</sequence>
<dbReference type="PROSITE" id="PS50135">
    <property type="entry name" value="ZF_ZZ_2"/>
    <property type="match status" value="2"/>
</dbReference>
<dbReference type="Pfam" id="PF00569">
    <property type="entry name" value="ZZ"/>
    <property type="match status" value="3"/>
</dbReference>
<comment type="similarity">
    <text evidence="5">Belongs to the MT-A70-like family.</text>
</comment>
<feature type="region of interest" description="Disordered" evidence="6">
    <location>
        <begin position="50"/>
        <end position="82"/>
    </location>
</feature>
<dbReference type="EMBL" id="MPUH01000524">
    <property type="protein sequence ID" value="OMJ78375.1"/>
    <property type="molecule type" value="Genomic_DNA"/>
</dbReference>
<dbReference type="PROSITE" id="PS01357">
    <property type="entry name" value="ZF_ZZ_1"/>
    <property type="match status" value="1"/>
</dbReference>
<keyword evidence="9" id="KW-1185">Reference proteome</keyword>
<dbReference type="Gene3D" id="3.40.50.150">
    <property type="entry name" value="Vaccinia Virus protein VP39"/>
    <property type="match status" value="1"/>
</dbReference>
<dbReference type="SUPFAM" id="SSF57850">
    <property type="entry name" value="RING/U-box"/>
    <property type="match status" value="3"/>
</dbReference>
<feature type="domain" description="ZZ-type" evidence="7">
    <location>
        <begin position="388"/>
        <end position="444"/>
    </location>
</feature>
<feature type="region of interest" description="Disordered" evidence="6">
    <location>
        <begin position="1"/>
        <end position="20"/>
    </location>
</feature>
<dbReference type="InterPro" id="IPR000433">
    <property type="entry name" value="Znf_ZZ"/>
</dbReference>
<dbReference type="Gene3D" id="3.30.60.90">
    <property type="match status" value="3"/>
</dbReference>
<feature type="compositionally biased region" description="Basic and acidic residues" evidence="6">
    <location>
        <begin position="50"/>
        <end position="66"/>
    </location>
</feature>
<gene>
    <name evidence="8" type="ORF">SteCoe_21805</name>
</gene>
<evidence type="ECO:0000259" key="7">
    <source>
        <dbReference type="PROSITE" id="PS50135"/>
    </source>
</evidence>
<keyword evidence="1" id="KW-0479">Metal-binding</keyword>
<dbReference type="GO" id="GO:0008270">
    <property type="term" value="F:zinc ion binding"/>
    <property type="evidence" value="ECO:0007669"/>
    <property type="project" value="UniProtKB-KW"/>
</dbReference>
<dbReference type="PROSITE" id="PS51143">
    <property type="entry name" value="MT_A70"/>
    <property type="match status" value="1"/>
</dbReference>
<keyword evidence="3" id="KW-0862">Zinc</keyword>
<feature type="compositionally biased region" description="Basic residues" evidence="6">
    <location>
        <begin position="1"/>
        <end position="15"/>
    </location>
</feature>
<organism evidence="8 9">
    <name type="scientific">Stentor coeruleus</name>
    <dbReference type="NCBI Taxonomy" id="5963"/>
    <lineage>
        <taxon>Eukaryota</taxon>
        <taxon>Sar</taxon>
        <taxon>Alveolata</taxon>
        <taxon>Ciliophora</taxon>
        <taxon>Postciliodesmatophora</taxon>
        <taxon>Heterotrichea</taxon>
        <taxon>Heterotrichida</taxon>
        <taxon>Stentoridae</taxon>
        <taxon>Stentor</taxon>
    </lineage>
</organism>
<dbReference type="InterPro" id="IPR029063">
    <property type="entry name" value="SAM-dependent_MTases_sf"/>
</dbReference>
<dbReference type="Proteomes" id="UP000187209">
    <property type="component" value="Unassembled WGS sequence"/>
</dbReference>
<dbReference type="OrthoDB" id="10262526at2759"/>
<dbReference type="GO" id="GO:0036396">
    <property type="term" value="C:RNA N6-methyladenosine methyltransferase complex"/>
    <property type="evidence" value="ECO:0007669"/>
    <property type="project" value="TreeGrafter"/>
</dbReference>
<dbReference type="AlphaFoldDB" id="A0A1R2BP70"/>
<proteinExistence type="inferred from homology"/>